<comment type="caution">
    <text evidence="1">The sequence shown here is derived from an EMBL/GenBank/DDBJ whole genome shotgun (WGS) entry which is preliminary data.</text>
</comment>
<dbReference type="SUPFAM" id="SSF54001">
    <property type="entry name" value="Cysteine proteinases"/>
    <property type="match status" value="1"/>
</dbReference>
<evidence type="ECO:0000313" key="2">
    <source>
        <dbReference type="Proteomes" id="UP000231279"/>
    </source>
</evidence>
<proteinExistence type="predicted"/>
<protein>
    <recommendedName>
        <fullName evidence="3">Ubiquitin-like protease family profile domain-containing protein</fullName>
    </recommendedName>
</protein>
<name>A0A2G9HYH2_9LAMI</name>
<evidence type="ECO:0000313" key="1">
    <source>
        <dbReference type="EMBL" id="PIN22571.1"/>
    </source>
</evidence>
<organism evidence="1 2">
    <name type="scientific">Handroanthus impetiginosus</name>
    <dbReference type="NCBI Taxonomy" id="429701"/>
    <lineage>
        <taxon>Eukaryota</taxon>
        <taxon>Viridiplantae</taxon>
        <taxon>Streptophyta</taxon>
        <taxon>Embryophyta</taxon>
        <taxon>Tracheophyta</taxon>
        <taxon>Spermatophyta</taxon>
        <taxon>Magnoliopsida</taxon>
        <taxon>eudicotyledons</taxon>
        <taxon>Gunneridae</taxon>
        <taxon>Pentapetalae</taxon>
        <taxon>asterids</taxon>
        <taxon>lamiids</taxon>
        <taxon>Lamiales</taxon>
        <taxon>Bignoniaceae</taxon>
        <taxon>Crescentiina</taxon>
        <taxon>Tabebuia alliance</taxon>
        <taxon>Handroanthus</taxon>
    </lineage>
</organism>
<evidence type="ECO:0008006" key="3">
    <source>
        <dbReference type="Google" id="ProtNLM"/>
    </source>
</evidence>
<reference evidence="2" key="1">
    <citation type="journal article" date="2018" name="Gigascience">
        <title>Genome assembly of the Pink Ipe (Handroanthus impetiginosus, Bignoniaceae), a highly valued, ecologically keystone Neotropical timber forest tree.</title>
        <authorList>
            <person name="Silva-Junior O.B."/>
            <person name="Grattapaglia D."/>
            <person name="Novaes E."/>
            <person name="Collevatti R.G."/>
        </authorList>
    </citation>
    <scope>NUCLEOTIDE SEQUENCE [LARGE SCALE GENOMIC DNA]</scope>
    <source>
        <strain evidence="2">cv. UFG-1</strain>
    </source>
</reference>
<dbReference type="AlphaFoldDB" id="A0A2G9HYH2"/>
<dbReference type="Proteomes" id="UP000231279">
    <property type="component" value="Unassembled WGS sequence"/>
</dbReference>
<dbReference type="Gene3D" id="3.40.395.10">
    <property type="entry name" value="Adenoviral Proteinase, Chain A"/>
    <property type="match status" value="1"/>
</dbReference>
<dbReference type="InterPro" id="IPR038765">
    <property type="entry name" value="Papain-like_cys_pep_sf"/>
</dbReference>
<keyword evidence="2" id="KW-1185">Reference proteome</keyword>
<accession>A0A2G9HYH2</accession>
<gene>
    <name evidence="1" type="ORF">CDL12_04724</name>
</gene>
<dbReference type="EMBL" id="NKXS01000732">
    <property type="protein sequence ID" value="PIN22571.1"/>
    <property type="molecule type" value="Genomic_DNA"/>
</dbReference>
<sequence length="102" mass="11596">MNSMWSSQSKGTAKVFAKFISGFLFHSIGYETEKPKVFCRKSQQQTVSSDFGVYMCLWAEAFAQNTKEYWSYAENCVIYGHRAKMAATILGHEGGLLYKEVN</sequence>